<comment type="domain">
    <text evidence="5">The adenylyltransferase domain in the N-terminus performs step 1 and step 3 reactions. The C-terminus domain is required for step 2 of the ligation pathway.</text>
</comment>
<dbReference type="OrthoDB" id="15759at10239"/>
<keyword evidence="5" id="KW-0479">Metal-binding</keyword>
<evidence type="ECO:0000256" key="5">
    <source>
        <dbReference type="HAMAP-Rule" id="MF_04150"/>
    </source>
</evidence>
<evidence type="ECO:0000259" key="6">
    <source>
        <dbReference type="Pfam" id="PF09414"/>
    </source>
</evidence>
<evidence type="ECO:0000256" key="4">
    <source>
        <dbReference type="ARBA" id="ARBA00034038"/>
    </source>
</evidence>
<feature type="active site" description="N6-AMP-lysine intermediate" evidence="5">
    <location>
        <position position="37"/>
    </location>
</feature>
<dbReference type="RefSeq" id="YP_009280031.1">
    <property type="nucleotide sequence ID" value="NC_031020.1"/>
</dbReference>
<comment type="caution">
    <text evidence="5">Lacks conserved residue(s) required for the propagation of feature annotation.</text>
</comment>
<dbReference type="GO" id="GO:0046872">
    <property type="term" value="F:metal ion binding"/>
    <property type="evidence" value="ECO:0007669"/>
    <property type="project" value="UniProtKB-UniRule"/>
</dbReference>
<protein>
    <recommendedName>
        <fullName evidence="5">RNA ligase 2</fullName>
        <ecNumber evidence="5">6.5.1.3</ecNumber>
    </recommendedName>
    <alternativeName>
        <fullName evidence="5">Rnl2</fullName>
    </alternativeName>
</protein>
<feature type="binding site" evidence="5">
    <location>
        <position position="201"/>
    </location>
    <ligand>
        <name>Mg(2+)</name>
        <dbReference type="ChEBI" id="CHEBI:18420"/>
        <label>1</label>
    </ligand>
</feature>
<comment type="catalytic activity">
    <reaction evidence="4 5">
        <text>ATP + (ribonucleotide)n-3'-hydroxyl + 5'-phospho-(ribonucleotide)m = (ribonucleotide)n+m + AMP + diphosphate.</text>
        <dbReference type="EC" id="6.5.1.3"/>
    </reaction>
</comment>
<keyword evidence="3 5" id="KW-0067">ATP-binding</keyword>
<dbReference type="EMBL" id="KX078569">
    <property type="protein sequence ID" value="ANM46434.1"/>
    <property type="molecule type" value="Genomic_DNA"/>
</dbReference>
<dbReference type="NCBIfam" id="TIGR02307">
    <property type="entry name" value="RNA_lig_RNL2"/>
    <property type="match status" value="1"/>
</dbReference>
<dbReference type="InterPro" id="IPR012647">
    <property type="entry name" value="RNA_lig_RNL2"/>
</dbReference>
<evidence type="ECO:0000259" key="7">
    <source>
        <dbReference type="Pfam" id="PF18043"/>
    </source>
</evidence>
<evidence type="ECO:0000313" key="8">
    <source>
        <dbReference type="EMBL" id="ANM46434.1"/>
    </source>
</evidence>
<name>A0A192Y9L9_9CAUD</name>
<feature type="binding site" evidence="5">
    <location>
        <position position="36"/>
    </location>
    <ligand>
        <name>AMP</name>
        <dbReference type="ChEBI" id="CHEBI:456215"/>
    </ligand>
</feature>
<gene>
    <name evidence="8" type="ORF">MP1_gp0173</name>
</gene>
<dbReference type="GO" id="GO:0005524">
    <property type="term" value="F:ATP binding"/>
    <property type="evidence" value="ECO:0007669"/>
    <property type="project" value="UniProtKB-UniRule"/>
</dbReference>
<organism evidence="8 9">
    <name type="scientific">Morganella phage vB_MmoM_MP1</name>
    <dbReference type="NCBI Taxonomy" id="1852628"/>
    <lineage>
        <taxon>Viruses</taxon>
        <taxon>Duplodnaviria</taxon>
        <taxon>Heunggongvirae</taxon>
        <taxon>Uroviricota</taxon>
        <taxon>Caudoviricetes</taxon>
        <taxon>Pantevenvirales</taxon>
        <taxon>Straboviridae</taxon>
        <taxon>Gualtarvirus</taxon>
        <taxon>Gualtarvirus mp1</taxon>
    </lineage>
</organism>
<feature type="binding site" evidence="5">
    <location>
        <position position="103"/>
    </location>
    <ligand>
        <name>AMP</name>
        <dbReference type="ChEBI" id="CHEBI:456215"/>
    </ligand>
</feature>
<comment type="similarity">
    <text evidence="5">Belongs to the RNA ligase 2 family.</text>
</comment>
<sequence length="331" mass="38139">MFKKYNSIENIDNAKLVDKVRYEGFTDPSVQWIAQEKIHGANFSFMYDGKTLKCAKRSGDIKETESFFGYEIILAQYKKSVLDAWDILVEHFKGVEEINIFGEFAGPGIQKEVDYEHKDFYAFDILVNGRYIDKEIVNETCKLARIKLAPIIRYGSFDELCNMERAFDTLVPKYNEMLKKNTDAFDFIFGEQEEGKDNISEGYVISPVVPAHLTNGNRVIFKCKNAKFKEKGKIREVKPVKELSESDMKFVELATAYITEQRLSNVISHIGEIGPKDFGKVMGLMSKDVYEDMAKDGFDVLETTDIPLVKKTIQMEITTFIRKDWVNYVSR</sequence>
<feature type="binding site" evidence="5">
    <location>
        <position position="42"/>
    </location>
    <ligand>
        <name>AMP</name>
        <dbReference type="ChEBI" id="CHEBI:456215"/>
    </ligand>
</feature>
<keyword evidence="1 5" id="KW-0436">Ligase</keyword>
<feature type="binding site" evidence="5">
    <location>
        <position position="57"/>
    </location>
    <ligand>
        <name>AMP</name>
        <dbReference type="ChEBI" id="CHEBI:456215"/>
    </ligand>
</feature>
<feature type="binding site" evidence="5">
    <location>
        <position position="224"/>
    </location>
    <ligand>
        <name>AMP</name>
        <dbReference type="ChEBI" id="CHEBI:456215"/>
    </ligand>
</feature>
<feature type="domain" description="RNA ligase 2 C-terminal" evidence="7">
    <location>
        <begin position="242"/>
        <end position="317"/>
    </location>
</feature>
<dbReference type="GO" id="GO:0042245">
    <property type="term" value="P:RNA repair"/>
    <property type="evidence" value="ECO:0007669"/>
    <property type="project" value="UniProtKB-UniRule"/>
</dbReference>
<comment type="function">
    <text evidence="5">Repairs 3'-OH/5'-PO4 nicks in duplex RNA or RNA:DNA hybrid in which the broken 3'-OH strand is RNA. The nick ligation reaction entails three nucleotidyl transfer steps. In the first step, the RNA ligase reacts with ATP in the absence of nucleic acid to form a covalent ligase-AMP intermediate and release pyrophosphate. In step 2, the ligase-AMP binds to the nicked duplex nucleic acid and transfers the adenylate to the 5'-PO4 terminus to form an adenylylated nicked intermediate. In step 3, the RNA ligase directs the attack of the nick 3'-OH on the 5'-phosphoanhydride linkage, resulting in a repaired 3' - 5' phosphodiester and release of AMP.</text>
</comment>
<dbReference type="InterPro" id="IPR044263">
    <property type="entry name" value="Rnl2_vir"/>
</dbReference>
<dbReference type="SMR" id="A0A192Y9L9"/>
<keyword evidence="9" id="KW-1185">Reference proteome</keyword>
<evidence type="ECO:0000256" key="2">
    <source>
        <dbReference type="ARBA" id="ARBA00022741"/>
    </source>
</evidence>
<feature type="domain" description="RNA ligase" evidence="6">
    <location>
        <begin position="31"/>
        <end position="224"/>
    </location>
</feature>
<feature type="binding site" evidence="5">
    <location>
        <position position="222"/>
    </location>
    <ligand>
        <name>AMP</name>
        <dbReference type="ChEBI" id="CHEBI:456215"/>
    </ligand>
</feature>
<dbReference type="Proteomes" id="UP000203816">
    <property type="component" value="Segment"/>
</dbReference>
<dbReference type="Gene3D" id="3.30.1490.70">
    <property type="match status" value="1"/>
</dbReference>
<dbReference type="KEGG" id="vg:29059399"/>
<keyword evidence="2 5" id="KW-0547">Nucleotide-binding</keyword>
<dbReference type="EC" id="6.5.1.3" evidence="5"/>
<comment type="cofactor">
    <cofactor evidence="5">
        <name>Mg(2+)</name>
        <dbReference type="ChEBI" id="CHEBI:18420"/>
    </cofactor>
    <cofactor evidence="5">
        <name>Mn(2+)</name>
        <dbReference type="ChEBI" id="CHEBI:29035"/>
    </cofactor>
    <text evidence="5">Binds 2 magnesium ions that may perform the catalytic activity via a two-metal mechanism.</text>
</comment>
<evidence type="ECO:0000313" key="9">
    <source>
        <dbReference type="Proteomes" id="UP000203816"/>
    </source>
</evidence>
<dbReference type="SUPFAM" id="SSF56091">
    <property type="entry name" value="DNA ligase/mRNA capping enzyme, catalytic domain"/>
    <property type="match status" value="1"/>
</dbReference>
<keyword evidence="5" id="KW-0460">Magnesium</keyword>
<evidence type="ECO:0000256" key="1">
    <source>
        <dbReference type="ARBA" id="ARBA00022598"/>
    </source>
</evidence>
<dbReference type="Gene3D" id="1.10.10.1810">
    <property type="entry name" value="RNA ligase"/>
    <property type="match status" value="1"/>
</dbReference>
<dbReference type="InterPro" id="IPR041948">
    <property type="entry name" value="Rnl1/2_C_sf"/>
</dbReference>
<evidence type="ECO:0000256" key="3">
    <source>
        <dbReference type="ARBA" id="ARBA00022840"/>
    </source>
</evidence>
<dbReference type="InterPro" id="IPR021122">
    <property type="entry name" value="RNA_ligase_dom_REL/Rnl2"/>
</dbReference>
<dbReference type="Pfam" id="PF18043">
    <property type="entry name" value="T4_Rnl2_C"/>
    <property type="match status" value="1"/>
</dbReference>
<keyword evidence="5" id="KW-0692">RNA repair</keyword>
<dbReference type="GeneID" id="29059399"/>
<dbReference type="Gene3D" id="3.30.470.30">
    <property type="entry name" value="DNA ligase/mRNA capping enzyme"/>
    <property type="match status" value="1"/>
</dbReference>
<accession>A0A192Y9L9</accession>
<dbReference type="Pfam" id="PF09414">
    <property type="entry name" value="RNA_ligase"/>
    <property type="match status" value="1"/>
</dbReference>
<proteinExistence type="inferred from homology"/>
<dbReference type="GO" id="GO:0003972">
    <property type="term" value="F:RNA ligase (ATP) activity"/>
    <property type="evidence" value="ECO:0007669"/>
    <property type="project" value="UniProtKB-UniRule"/>
</dbReference>
<reference evidence="8 9" key="1">
    <citation type="submission" date="2016-04" db="EMBL/GenBank/DDBJ databases">
        <title>Comparative genomics of Morganella phages MP1 and MP2 define new clades among the T4 and T7-like Viruses.</title>
        <authorList>
            <person name="Pinto G."/>
            <person name="Oliveira A."/>
            <person name="Malgorzata L."/>
            <person name="Kropinski A."/>
            <person name="Azeredo J."/>
        </authorList>
    </citation>
    <scope>NUCLEOTIDE SEQUENCE [LARGE SCALE GENOMIC DNA]</scope>
</reference>
<dbReference type="InterPro" id="IPR040609">
    <property type="entry name" value="Rnl2_C"/>
</dbReference>
<dbReference type="HAMAP" id="MF_04150">
    <property type="entry name" value="RNALIG2_T4"/>
    <property type="match status" value="1"/>
</dbReference>
<feature type="binding site" evidence="5">
    <location>
        <position position="38"/>
    </location>
    <ligand>
        <name>AMP</name>
        <dbReference type="ChEBI" id="CHEBI:456215"/>
    </ligand>
</feature>